<dbReference type="AlphaFoldDB" id="A0A0K2TJM9"/>
<evidence type="ECO:0000313" key="1">
    <source>
        <dbReference type="EMBL" id="CDW26258.1"/>
    </source>
</evidence>
<organism evidence="1">
    <name type="scientific">Lepeophtheirus salmonis</name>
    <name type="common">Salmon louse</name>
    <name type="synonym">Caligus salmonis</name>
    <dbReference type="NCBI Taxonomy" id="72036"/>
    <lineage>
        <taxon>Eukaryota</taxon>
        <taxon>Metazoa</taxon>
        <taxon>Ecdysozoa</taxon>
        <taxon>Arthropoda</taxon>
        <taxon>Crustacea</taxon>
        <taxon>Multicrustacea</taxon>
        <taxon>Hexanauplia</taxon>
        <taxon>Copepoda</taxon>
        <taxon>Siphonostomatoida</taxon>
        <taxon>Caligidae</taxon>
        <taxon>Lepeophtheirus</taxon>
    </lineage>
</organism>
<reference evidence="1" key="1">
    <citation type="submission" date="2014-05" db="EMBL/GenBank/DDBJ databases">
        <authorList>
            <person name="Chronopoulou M."/>
        </authorList>
    </citation>
    <scope>NUCLEOTIDE SEQUENCE</scope>
    <source>
        <tissue evidence="1">Whole organism</tissue>
    </source>
</reference>
<proteinExistence type="predicted"/>
<dbReference type="EMBL" id="HACA01008897">
    <property type="protein sequence ID" value="CDW26258.1"/>
    <property type="molecule type" value="Transcribed_RNA"/>
</dbReference>
<sequence>MKYINPGKMRFRERNTFPDPPDRLVADLVHVHDVGVTGAD</sequence>
<protein>
    <submittedName>
        <fullName evidence="1">Uncharacterized protein</fullName>
    </submittedName>
</protein>
<name>A0A0K2TJM9_LEPSM</name>
<accession>A0A0K2TJM9</accession>